<feature type="compositionally biased region" description="Basic and acidic residues" evidence="1">
    <location>
        <begin position="351"/>
        <end position="365"/>
    </location>
</feature>
<dbReference type="InterPro" id="IPR003540">
    <property type="entry name" value="ADP-ribosyltransferase"/>
</dbReference>
<evidence type="ECO:0000256" key="1">
    <source>
        <dbReference type="SAM" id="MobiDB-lite"/>
    </source>
</evidence>
<dbReference type="PROSITE" id="PS51996">
    <property type="entry name" value="TR_MART"/>
    <property type="match status" value="1"/>
</dbReference>
<evidence type="ECO:0000259" key="3">
    <source>
        <dbReference type="Pfam" id="PF04233"/>
    </source>
</evidence>
<evidence type="ECO:0000259" key="2">
    <source>
        <dbReference type="Pfam" id="PF03496"/>
    </source>
</evidence>
<dbReference type="SUPFAM" id="SSF56399">
    <property type="entry name" value="ADP-ribosylation"/>
    <property type="match status" value="1"/>
</dbReference>
<protein>
    <recommendedName>
        <fullName evidence="6">NAD(+)--protein-arginine ADP-ribosyltransferase</fullName>
    </recommendedName>
</protein>
<organism evidence="4 5">
    <name type="scientific">Blautia fusiformis</name>
    <dbReference type="NCBI Taxonomy" id="2881264"/>
    <lineage>
        <taxon>Bacteria</taxon>
        <taxon>Bacillati</taxon>
        <taxon>Bacillota</taxon>
        <taxon>Clostridia</taxon>
        <taxon>Lachnospirales</taxon>
        <taxon>Lachnospiraceae</taxon>
        <taxon>Blautia</taxon>
    </lineage>
</organism>
<comment type="caution">
    <text evidence="4">The sequence shown here is derived from an EMBL/GenBank/DDBJ whole genome shotgun (WGS) entry which is preliminary data.</text>
</comment>
<dbReference type="Pfam" id="PF03496">
    <property type="entry name" value="ADPrib_exo_Tox"/>
    <property type="match status" value="1"/>
</dbReference>
<sequence>MAFLIRPPGQVKKAKAKLKPKSKNAQEILNRLQGFLNQNTSEPVEILCSFWEDQRNAITYKELREVVQSGMLTQKQFEDWQQDYSALIEKKMAGVWISAMAAGVAGQPMFDSLSFSINTQDPGIVSWIKDRGAEFVTSCTAEQKKAIQSLLVKKITDQHTVDELARFIRPCIGLTDSDTKAALKLYDTVKATLQTNHPRMKPENIRKKALDAAQKYAEQKHRQRAFTIAQTELEFAYNRGADQGVRQAQSQGLIGKTIKRWITSGDDSVCSICAALDGTEIEMDDNFDFKGRLLFTGQKMLPPAHPRCACAVEYIEIEPPVFQPENMTEIETEVDAEEQKEFSSGEEAEEYFGKRPDRSLRRSDREEYDRQLDYFKTQSPYGKWSQQTTSQEEASITNYCGPDYSAINGLLRREMTENQVKLWDDLGNRKISEMISDISSAISKFELPEDIKVFRTCENDVLEKLQTRIGSTFHDDGFVSTSVVREKQASGNIFMEISVPKGQGVGAWVNPLSGKPEEYEFLLNRGTDFLVTDIGQDGADTIIRMKVTGRTETEWSYATKEEVIEQWKRRGVYSEESAKLL</sequence>
<proteinExistence type="predicted"/>
<dbReference type="Gene3D" id="3.90.176.10">
    <property type="entry name" value="Toxin ADP-ribosyltransferase, Chain A, domain 1"/>
    <property type="match status" value="1"/>
</dbReference>
<dbReference type="Pfam" id="PF04233">
    <property type="entry name" value="Phage_Mu_F"/>
    <property type="match status" value="1"/>
</dbReference>
<accession>A0AAW4W2S7</accession>
<dbReference type="AlphaFoldDB" id="A0AAW4W2S7"/>
<dbReference type="Proteomes" id="UP001198612">
    <property type="component" value="Unassembled WGS sequence"/>
</dbReference>
<dbReference type="InterPro" id="IPR006528">
    <property type="entry name" value="Phage_head_morphogenesis_dom"/>
</dbReference>
<feature type="domain" description="Phage head morphogenesis" evidence="3">
    <location>
        <begin position="213"/>
        <end position="312"/>
    </location>
</feature>
<feature type="region of interest" description="Disordered" evidence="1">
    <location>
        <begin position="338"/>
        <end position="365"/>
    </location>
</feature>
<reference evidence="4 5" key="1">
    <citation type="submission" date="2021-10" db="EMBL/GenBank/DDBJ databases">
        <title>Anaerobic single-cell dispensing facilitates the cultivation of human gut bacteria.</title>
        <authorList>
            <person name="Afrizal A."/>
        </authorList>
    </citation>
    <scope>NUCLEOTIDE SEQUENCE [LARGE SCALE GENOMIC DNA]</scope>
    <source>
        <strain evidence="4 5">CLA-AA-H217</strain>
    </source>
</reference>
<evidence type="ECO:0008006" key="6">
    <source>
        <dbReference type="Google" id="ProtNLM"/>
    </source>
</evidence>
<dbReference type="EMBL" id="JAJEQQ010000001">
    <property type="protein sequence ID" value="MCC2226288.1"/>
    <property type="molecule type" value="Genomic_DNA"/>
</dbReference>
<gene>
    <name evidence="4" type="ORF">LKD40_00425</name>
</gene>
<name>A0AAW4W2S7_9FIRM</name>
<feature type="domain" description="ADP ribosyltransferase" evidence="2">
    <location>
        <begin position="381"/>
        <end position="545"/>
    </location>
</feature>
<dbReference type="GO" id="GO:0005576">
    <property type="term" value="C:extracellular region"/>
    <property type="evidence" value="ECO:0007669"/>
    <property type="project" value="InterPro"/>
</dbReference>
<evidence type="ECO:0000313" key="5">
    <source>
        <dbReference type="Proteomes" id="UP001198612"/>
    </source>
</evidence>
<dbReference type="RefSeq" id="WP_227588297.1">
    <property type="nucleotide sequence ID" value="NZ_JAJEQQ010000001.1"/>
</dbReference>
<keyword evidence="5" id="KW-1185">Reference proteome</keyword>
<evidence type="ECO:0000313" key="4">
    <source>
        <dbReference type="EMBL" id="MCC2226288.1"/>
    </source>
</evidence>